<evidence type="ECO:0000313" key="4">
    <source>
        <dbReference type="Proteomes" id="UP001221757"/>
    </source>
</evidence>
<keyword evidence="2" id="KW-0732">Signal</keyword>
<gene>
    <name evidence="3" type="ORF">B0H17DRAFT_1126582</name>
</gene>
<name>A0AAD7M7U3_MYCRO</name>
<feature type="chain" id="PRO_5042243206" description="Major facilitator superfamily (MFS) profile domain-containing protein" evidence="2">
    <location>
        <begin position="26"/>
        <end position="373"/>
    </location>
</feature>
<evidence type="ECO:0000256" key="2">
    <source>
        <dbReference type="SAM" id="SignalP"/>
    </source>
</evidence>
<dbReference type="EMBL" id="JARKIE010000009">
    <property type="protein sequence ID" value="KAJ7704968.1"/>
    <property type="molecule type" value="Genomic_DNA"/>
</dbReference>
<accession>A0AAD7M7U3</accession>
<keyword evidence="1" id="KW-1133">Transmembrane helix</keyword>
<dbReference type="AlphaFoldDB" id="A0AAD7M7U3"/>
<comment type="caution">
    <text evidence="3">The sequence shown here is derived from an EMBL/GenBank/DDBJ whole genome shotgun (WGS) entry which is preliminary data.</text>
</comment>
<sequence>MAANSSTSAVCTLFLGALSLGCGFAQNAITLYILRGFQGLSMGPAAFIPASRNPRPGIPSVPGPICCLRDVLRGYTWRASFFLFAGVACLCALFGLLLIDPDMPSTETDNGLVLLVFVLGKGSSASHGWKTGSLFRTEPGDNTTTSNGIDAVVPRRRKVRCHADHRVLRVYYEYYVKLPPVLATLRQSPEVPIPLIHTTWDSSNSCSVRRLLYRPGLLTVHINLHLRRRNAVRRESILAARAEPGKGRVSNTDAGIVNEQLGTAFGMAISTTIFDAVADGRGDDAPFEVYAAAQWTNIGMAMLCTLLAAIFLSGVDPVGLQDIIKRQDSLGEKEKDVLNSPQQPSRQYLNFNSQLEHASTGAVFACNNSQSGE</sequence>
<feature type="signal peptide" evidence="2">
    <location>
        <begin position="1"/>
        <end position="25"/>
    </location>
</feature>
<organism evidence="3 4">
    <name type="scientific">Mycena rosella</name>
    <name type="common">Pink bonnet</name>
    <name type="synonym">Agaricus rosellus</name>
    <dbReference type="NCBI Taxonomy" id="1033263"/>
    <lineage>
        <taxon>Eukaryota</taxon>
        <taxon>Fungi</taxon>
        <taxon>Dikarya</taxon>
        <taxon>Basidiomycota</taxon>
        <taxon>Agaricomycotina</taxon>
        <taxon>Agaricomycetes</taxon>
        <taxon>Agaricomycetidae</taxon>
        <taxon>Agaricales</taxon>
        <taxon>Marasmiineae</taxon>
        <taxon>Mycenaceae</taxon>
        <taxon>Mycena</taxon>
    </lineage>
</organism>
<reference evidence="3" key="1">
    <citation type="submission" date="2023-03" db="EMBL/GenBank/DDBJ databases">
        <title>Massive genome expansion in bonnet fungi (Mycena s.s.) driven by repeated elements and novel gene families across ecological guilds.</title>
        <authorList>
            <consortium name="Lawrence Berkeley National Laboratory"/>
            <person name="Harder C.B."/>
            <person name="Miyauchi S."/>
            <person name="Viragh M."/>
            <person name="Kuo A."/>
            <person name="Thoen E."/>
            <person name="Andreopoulos B."/>
            <person name="Lu D."/>
            <person name="Skrede I."/>
            <person name="Drula E."/>
            <person name="Henrissat B."/>
            <person name="Morin E."/>
            <person name="Kohler A."/>
            <person name="Barry K."/>
            <person name="LaButti K."/>
            <person name="Morin E."/>
            <person name="Salamov A."/>
            <person name="Lipzen A."/>
            <person name="Mereny Z."/>
            <person name="Hegedus B."/>
            <person name="Baldrian P."/>
            <person name="Stursova M."/>
            <person name="Weitz H."/>
            <person name="Taylor A."/>
            <person name="Grigoriev I.V."/>
            <person name="Nagy L.G."/>
            <person name="Martin F."/>
            <person name="Kauserud H."/>
        </authorList>
    </citation>
    <scope>NUCLEOTIDE SEQUENCE</scope>
    <source>
        <strain evidence="3">CBHHK067</strain>
    </source>
</reference>
<protein>
    <recommendedName>
        <fullName evidence="5">Major facilitator superfamily (MFS) profile domain-containing protein</fullName>
    </recommendedName>
</protein>
<evidence type="ECO:0000256" key="1">
    <source>
        <dbReference type="SAM" id="Phobius"/>
    </source>
</evidence>
<keyword evidence="4" id="KW-1185">Reference proteome</keyword>
<dbReference type="Proteomes" id="UP001221757">
    <property type="component" value="Unassembled WGS sequence"/>
</dbReference>
<evidence type="ECO:0000313" key="3">
    <source>
        <dbReference type="EMBL" id="KAJ7704968.1"/>
    </source>
</evidence>
<keyword evidence="1" id="KW-0812">Transmembrane</keyword>
<feature type="transmembrane region" description="Helical" evidence="1">
    <location>
        <begin position="79"/>
        <end position="99"/>
    </location>
</feature>
<evidence type="ECO:0008006" key="5">
    <source>
        <dbReference type="Google" id="ProtNLM"/>
    </source>
</evidence>
<dbReference type="SUPFAM" id="SSF103473">
    <property type="entry name" value="MFS general substrate transporter"/>
    <property type="match status" value="1"/>
</dbReference>
<keyword evidence="1" id="KW-0472">Membrane</keyword>
<dbReference type="InterPro" id="IPR036259">
    <property type="entry name" value="MFS_trans_sf"/>
</dbReference>
<proteinExistence type="predicted"/>